<keyword evidence="2" id="KW-1185">Reference proteome</keyword>
<dbReference type="Pfam" id="PF03928">
    <property type="entry name" value="HbpS-like"/>
    <property type="match status" value="1"/>
</dbReference>
<dbReference type="STRING" id="1783.BST44_12205"/>
<dbReference type="InterPro" id="IPR005624">
    <property type="entry name" value="PduO/GlcC-like"/>
</dbReference>
<reference evidence="1 2" key="1">
    <citation type="submission" date="2017-02" db="EMBL/GenBank/DDBJ databases">
        <title>The new phylogeny of genus Mycobacterium.</title>
        <authorList>
            <person name="Tortoli E."/>
            <person name="Trovato A."/>
            <person name="Cirillo D.M."/>
        </authorList>
    </citation>
    <scope>NUCLEOTIDE SEQUENCE [LARGE SCALE GENOMIC DNA]</scope>
    <source>
        <strain evidence="1 2">DSM 43992</strain>
    </source>
</reference>
<evidence type="ECO:0000313" key="1">
    <source>
        <dbReference type="EMBL" id="ORB73893.1"/>
    </source>
</evidence>
<dbReference type="Proteomes" id="UP000192601">
    <property type="component" value="Unassembled WGS sequence"/>
</dbReference>
<dbReference type="InterPro" id="IPR052517">
    <property type="entry name" value="GlcG_carb_metab_protein"/>
</dbReference>
<dbReference type="GO" id="GO:0016740">
    <property type="term" value="F:transferase activity"/>
    <property type="evidence" value="ECO:0007669"/>
    <property type="project" value="UniProtKB-KW"/>
</dbReference>
<sequence>MNSVVKYVPSISATAATEAVRAAIAAAEEIGVPSAVAVVDAAGHLSAFTRMDDVALQAIQIAQDKAYTAAGFGLPTGQWHELMTQDAPLATGAPTGISRLISFAGGLPIVVGGTVVGAIGVSGGHWSQDQSIAEAGVDAIT</sequence>
<gene>
    <name evidence="1" type="ORF">BST44_12205</name>
</gene>
<dbReference type="PANTHER" id="PTHR34309:SF1">
    <property type="entry name" value="PROTEIN GLCG"/>
    <property type="match status" value="1"/>
</dbReference>
<name>A0A1X0KF98_MYCSC</name>
<proteinExistence type="predicted"/>
<dbReference type="RefSeq" id="WP_083177373.1">
    <property type="nucleotide sequence ID" value="NZ_MVIJ01000015.1"/>
</dbReference>
<dbReference type="OrthoDB" id="9778896at2"/>
<comment type="caution">
    <text evidence="1">The sequence shown here is derived from an EMBL/GenBank/DDBJ whole genome shotgun (WGS) entry which is preliminary data.</text>
</comment>
<dbReference type="SUPFAM" id="SSF143744">
    <property type="entry name" value="GlcG-like"/>
    <property type="match status" value="1"/>
</dbReference>
<protein>
    <submittedName>
        <fullName evidence="1">Cobalamin adenosyltransferase</fullName>
    </submittedName>
</protein>
<dbReference type="EMBL" id="MVIJ01000015">
    <property type="protein sequence ID" value="ORB73893.1"/>
    <property type="molecule type" value="Genomic_DNA"/>
</dbReference>
<dbReference type="PANTHER" id="PTHR34309">
    <property type="entry name" value="SLR1406 PROTEIN"/>
    <property type="match status" value="1"/>
</dbReference>
<accession>A0A1X0KF98</accession>
<dbReference type="Gene3D" id="3.30.450.150">
    <property type="entry name" value="Haem-degrading domain"/>
    <property type="match status" value="1"/>
</dbReference>
<dbReference type="AlphaFoldDB" id="A0A1X0KF98"/>
<organism evidence="1 2">
    <name type="scientific">Mycobacterium scrofulaceum</name>
    <dbReference type="NCBI Taxonomy" id="1783"/>
    <lineage>
        <taxon>Bacteria</taxon>
        <taxon>Bacillati</taxon>
        <taxon>Actinomycetota</taxon>
        <taxon>Actinomycetes</taxon>
        <taxon>Mycobacteriales</taxon>
        <taxon>Mycobacteriaceae</taxon>
        <taxon>Mycobacterium</taxon>
    </lineage>
</organism>
<keyword evidence="1" id="KW-0808">Transferase</keyword>
<dbReference type="InterPro" id="IPR038084">
    <property type="entry name" value="PduO/GlcC-like_sf"/>
</dbReference>
<evidence type="ECO:0000313" key="2">
    <source>
        <dbReference type="Proteomes" id="UP000192601"/>
    </source>
</evidence>